<dbReference type="InterPro" id="IPR052746">
    <property type="entry name" value="MlaB_ABC_Transporter"/>
</dbReference>
<evidence type="ECO:0000259" key="1">
    <source>
        <dbReference type="PROSITE" id="PS50801"/>
    </source>
</evidence>
<gene>
    <name evidence="2" type="ORF">PRCB_25780</name>
</gene>
<dbReference type="InterPro" id="IPR058548">
    <property type="entry name" value="MlaB-like_STAS"/>
</dbReference>
<evidence type="ECO:0000313" key="3">
    <source>
        <dbReference type="Proteomes" id="UP000232062"/>
    </source>
</evidence>
<dbReference type="InterPro" id="IPR002645">
    <property type="entry name" value="STAS_dom"/>
</dbReference>
<reference evidence="2 3" key="1">
    <citation type="submission" date="2017-11" db="EMBL/GenBank/DDBJ databases">
        <title>The genome sequence of Pantoea rodasii DSM 26611.</title>
        <authorList>
            <person name="Gao J."/>
            <person name="Mao X."/>
            <person name="Sun J."/>
        </authorList>
    </citation>
    <scope>NUCLEOTIDE SEQUENCE [LARGE SCALE GENOMIC DNA]</scope>
    <source>
        <strain evidence="2 3">DSM 26611</strain>
    </source>
</reference>
<dbReference type="Gene3D" id="3.30.750.24">
    <property type="entry name" value="STAS domain"/>
    <property type="match status" value="1"/>
</dbReference>
<feature type="domain" description="STAS" evidence="1">
    <location>
        <begin position="14"/>
        <end position="101"/>
    </location>
</feature>
<dbReference type="OrthoDB" id="5687860at2"/>
<dbReference type="PROSITE" id="PS50801">
    <property type="entry name" value="STAS"/>
    <property type="match status" value="1"/>
</dbReference>
<name>A0A2M9W4X2_9GAMM</name>
<dbReference type="PANTHER" id="PTHR35849">
    <property type="entry name" value="BLR2341 PROTEIN"/>
    <property type="match status" value="1"/>
</dbReference>
<comment type="caution">
    <text evidence="2">The sequence shown here is derived from an EMBL/GenBank/DDBJ whole genome shotgun (WGS) entry which is preliminary data.</text>
</comment>
<dbReference type="AlphaFoldDB" id="A0A2M9W4X2"/>
<dbReference type="NCBIfam" id="NF033618">
    <property type="entry name" value="mlaB_1"/>
    <property type="match status" value="1"/>
</dbReference>
<dbReference type="InterPro" id="IPR036513">
    <property type="entry name" value="STAS_dom_sf"/>
</dbReference>
<evidence type="ECO:0000313" key="2">
    <source>
        <dbReference type="EMBL" id="PJZ02568.1"/>
    </source>
</evidence>
<accession>A0A2M9W4X2</accession>
<dbReference type="RefSeq" id="WP_100704413.1">
    <property type="nucleotide sequence ID" value="NZ_MLFP01000004.1"/>
</dbReference>
<dbReference type="STRING" id="1076549.HA45_07540"/>
<dbReference type="SUPFAM" id="SSF52091">
    <property type="entry name" value="SpoIIaa-like"/>
    <property type="match status" value="1"/>
</dbReference>
<dbReference type="Pfam" id="PF13466">
    <property type="entry name" value="STAS_2"/>
    <property type="match status" value="1"/>
</dbReference>
<keyword evidence="3" id="KW-1185">Reference proteome</keyword>
<dbReference type="PANTHER" id="PTHR35849:SF1">
    <property type="entry name" value="INTERMEMBRANE PHOSPHOLIPID TRANSPORT SYSTEM BINDING PROTEIN MLAB"/>
    <property type="match status" value="1"/>
</dbReference>
<dbReference type="Proteomes" id="UP000232062">
    <property type="component" value="Unassembled WGS sequence"/>
</dbReference>
<dbReference type="EMBL" id="PIQI01000031">
    <property type="protein sequence ID" value="PJZ02568.1"/>
    <property type="molecule type" value="Genomic_DNA"/>
</dbReference>
<sequence>MSEPLRWQRTASTLSLSGKLDRDTLLALWHERETAMVDVVTIDVAALDRVDSAGLALLVHLREIARAQGSTPVFTGINDKLQSLITLYNLQQIIVSAEKIA</sequence>
<dbReference type="InterPro" id="IPR049743">
    <property type="entry name" value="MlaB"/>
</dbReference>
<dbReference type="CDD" id="cd07043">
    <property type="entry name" value="STAS_anti-anti-sigma_factors"/>
    <property type="match status" value="1"/>
</dbReference>
<proteinExistence type="predicted"/>
<organism evidence="2 3">
    <name type="scientific">Pantoea rodasii</name>
    <dbReference type="NCBI Taxonomy" id="1076549"/>
    <lineage>
        <taxon>Bacteria</taxon>
        <taxon>Pseudomonadati</taxon>
        <taxon>Pseudomonadota</taxon>
        <taxon>Gammaproteobacteria</taxon>
        <taxon>Enterobacterales</taxon>
        <taxon>Erwiniaceae</taxon>
        <taxon>Pantoea</taxon>
    </lineage>
</organism>
<protein>
    <submittedName>
        <fullName evidence="2">Anti-sigma B factor antagonist</fullName>
    </submittedName>
</protein>